<dbReference type="Proteomes" id="UP000193778">
    <property type="component" value="Unassembled WGS sequence"/>
</dbReference>
<evidence type="ECO:0000256" key="1">
    <source>
        <dbReference type="SAM" id="Phobius"/>
    </source>
</evidence>
<keyword evidence="1" id="KW-0472">Membrane</keyword>
<evidence type="ECO:0000313" key="2">
    <source>
        <dbReference type="EMBL" id="SLN49029.1"/>
    </source>
</evidence>
<keyword evidence="3" id="KW-1185">Reference proteome</keyword>
<name>A0A1X6ZDV3_9RHOB</name>
<keyword evidence="1" id="KW-1133">Transmembrane helix</keyword>
<reference evidence="3" key="1">
    <citation type="submission" date="2017-03" db="EMBL/GenBank/DDBJ databases">
        <authorList>
            <person name="Rodrigo-Torres L."/>
            <person name="Arahal R.D."/>
            <person name="Lucena T."/>
        </authorList>
    </citation>
    <scope>NUCLEOTIDE SEQUENCE [LARGE SCALE GENOMIC DNA]</scope>
    <source>
        <strain evidence="3">CECT 8411</strain>
    </source>
</reference>
<accession>A0A1X6ZDV3</accession>
<evidence type="ECO:0000313" key="3">
    <source>
        <dbReference type="Proteomes" id="UP000193778"/>
    </source>
</evidence>
<organism evidence="2 3">
    <name type="scientific">Ruegeria meonggei</name>
    <dbReference type="NCBI Taxonomy" id="1446476"/>
    <lineage>
        <taxon>Bacteria</taxon>
        <taxon>Pseudomonadati</taxon>
        <taxon>Pseudomonadota</taxon>
        <taxon>Alphaproteobacteria</taxon>
        <taxon>Rhodobacterales</taxon>
        <taxon>Roseobacteraceae</taxon>
        <taxon>Ruegeria</taxon>
    </lineage>
</organism>
<feature type="transmembrane region" description="Helical" evidence="1">
    <location>
        <begin position="72"/>
        <end position="90"/>
    </location>
</feature>
<feature type="transmembrane region" description="Helical" evidence="1">
    <location>
        <begin position="96"/>
        <end position="123"/>
    </location>
</feature>
<sequence>MLHLIAVAAFSLRRTDARTRLFTIGRYHNAEGLIVECLFFHKSFSKKADTYLRKFEGVRFGSVFDKGTKGKLFFLLFSLLLTFFEPGYWAHPRAPYVLVGFLLLLFARELMNLISIAVARFLFR</sequence>
<proteinExistence type="predicted"/>
<protein>
    <submittedName>
        <fullName evidence="2">Uncharacterized protein</fullName>
    </submittedName>
</protein>
<dbReference type="RefSeq" id="WP_085822823.1">
    <property type="nucleotide sequence ID" value="NZ_FWFP01000006.1"/>
</dbReference>
<dbReference type="AlphaFoldDB" id="A0A1X6ZDV3"/>
<dbReference type="EMBL" id="FWFP01000006">
    <property type="protein sequence ID" value="SLN49029.1"/>
    <property type="molecule type" value="Genomic_DNA"/>
</dbReference>
<gene>
    <name evidence="2" type="ORF">RUM8411_02291</name>
</gene>
<keyword evidence="1" id="KW-0812">Transmembrane</keyword>